<keyword evidence="6" id="KW-0732">Signal</keyword>
<evidence type="ECO:0000256" key="1">
    <source>
        <dbReference type="ARBA" id="ARBA00007074"/>
    </source>
</evidence>
<evidence type="ECO:0000256" key="3">
    <source>
        <dbReference type="ARBA" id="ARBA00022801"/>
    </source>
</evidence>
<dbReference type="InterPro" id="IPR000064">
    <property type="entry name" value="NLP_P60_dom"/>
</dbReference>
<name>A0ABW9FDD0_9NOCA</name>
<dbReference type="Gene3D" id="1.10.530.10">
    <property type="match status" value="1"/>
</dbReference>
<sequence>MKWEPAAAVVAVAAVTGVAFPAVATAAPDPAPEAPQAPAALQAAPQLVEPVNSIVALLPPDMRQQAATDLVRAIPALEAPKPPAEQPSTAAAPPPETPLEPAPPAATPPAPAPAVSAPAAVADRAPAVTAPAVTLPGIGSLTLPTLPAILPTTNLGQVGAIAVFAPWLRQAGEICGGVKAPTLAALFSVENDFRYGPTAPVSLAGGRGPAKFMPSEWAKYGKDADGDGNADILGVADSVMAAGHMLCDNYAQVEVWKNEGLVEGDTLDLALAAFNAGTRAVRKAGGVPSGADDAADQSGPYIQKIRASEGQFEQLLSPFANFNLDINLPTTGIGGAIVQLAMRYLGLPYVWGGGNITGPTAGGFDCSGLTSYAIFAASGGKVALPRTSETQWAVGTEIPMAAAQPGDLVFGNWQAGGPGHVGIYMGNGMMVHAPTFGDVVKVGPVFEGMKARRVLA</sequence>
<dbReference type="SUPFAM" id="SSF54001">
    <property type="entry name" value="Cysteine proteinases"/>
    <property type="match status" value="1"/>
</dbReference>
<evidence type="ECO:0000256" key="5">
    <source>
        <dbReference type="SAM" id="MobiDB-lite"/>
    </source>
</evidence>
<feature type="signal peptide" evidence="6">
    <location>
        <begin position="1"/>
        <end position="26"/>
    </location>
</feature>
<dbReference type="Pfam" id="PF00877">
    <property type="entry name" value="NLPC_P60"/>
    <property type="match status" value="1"/>
</dbReference>
<feature type="chain" id="PRO_5047307393" evidence="6">
    <location>
        <begin position="27"/>
        <end position="456"/>
    </location>
</feature>
<evidence type="ECO:0000313" key="8">
    <source>
        <dbReference type="EMBL" id="MFM1723534.1"/>
    </source>
</evidence>
<keyword evidence="9" id="KW-1185">Reference proteome</keyword>
<dbReference type="InterPro" id="IPR051794">
    <property type="entry name" value="PG_Endopeptidase_C40"/>
</dbReference>
<dbReference type="PANTHER" id="PTHR47359">
    <property type="entry name" value="PEPTIDOGLYCAN DL-ENDOPEPTIDASE CWLO"/>
    <property type="match status" value="1"/>
</dbReference>
<keyword evidence="2" id="KW-0645">Protease</keyword>
<dbReference type="RefSeq" id="WP_420164105.1">
    <property type="nucleotide sequence ID" value="NZ_JBDLNV010000003.1"/>
</dbReference>
<feature type="region of interest" description="Disordered" evidence="5">
    <location>
        <begin position="79"/>
        <end position="117"/>
    </location>
</feature>
<dbReference type="CDD" id="cd13399">
    <property type="entry name" value="Slt35-like"/>
    <property type="match status" value="1"/>
</dbReference>
<dbReference type="PROSITE" id="PS51935">
    <property type="entry name" value="NLPC_P60"/>
    <property type="match status" value="1"/>
</dbReference>
<gene>
    <name evidence="8" type="ORF">ABEU20_002104</name>
</gene>
<dbReference type="Gene3D" id="3.90.1720.10">
    <property type="entry name" value="endopeptidase domain like (from Nostoc punctiforme)"/>
    <property type="match status" value="1"/>
</dbReference>
<evidence type="ECO:0000259" key="7">
    <source>
        <dbReference type="PROSITE" id="PS51935"/>
    </source>
</evidence>
<feature type="domain" description="NlpC/P60" evidence="7">
    <location>
        <begin position="331"/>
        <end position="456"/>
    </location>
</feature>
<proteinExistence type="inferred from homology"/>
<dbReference type="EMBL" id="JBDLNV010000003">
    <property type="protein sequence ID" value="MFM1723534.1"/>
    <property type="molecule type" value="Genomic_DNA"/>
</dbReference>
<feature type="compositionally biased region" description="Pro residues" evidence="5">
    <location>
        <begin position="92"/>
        <end position="112"/>
    </location>
</feature>
<dbReference type="PANTHER" id="PTHR47359:SF3">
    <property type="entry name" value="NLP_P60 DOMAIN-CONTAINING PROTEIN-RELATED"/>
    <property type="match status" value="1"/>
</dbReference>
<comment type="similarity">
    <text evidence="1">Belongs to the peptidase C40 family.</text>
</comment>
<keyword evidence="4" id="KW-0788">Thiol protease</keyword>
<dbReference type="Pfam" id="PF13406">
    <property type="entry name" value="SLT_2"/>
    <property type="match status" value="1"/>
</dbReference>
<reference evidence="8 9" key="1">
    <citation type="submission" date="2023-11" db="EMBL/GenBank/DDBJ databases">
        <authorList>
            <person name="Val-Calvo J."/>
            <person name="Scortti M."/>
            <person name="Vazquez-Boland J."/>
        </authorList>
    </citation>
    <scope>NUCLEOTIDE SEQUENCE [LARGE SCALE GENOMIC DNA]</scope>
    <source>
        <strain evidence="8 9">PAM 2766</strain>
    </source>
</reference>
<dbReference type="InterPro" id="IPR023346">
    <property type="entry name" value="Lysozyme-like_dom_sf"/>
</dbReference>
<evidence type="ECO:0000256" key="4">
    <source>
        <dbReference type="ARBA" id="ARBA00022807"/>
    </source>
</evidence>
<evidence type="ECO:0000313" key="9">
    <source>
        <dbReference type="Proteomes" id="UP001629745"/>
    </source>
</evidence>
<dbReference type="InterPro" id="IPR038765">
    <property type="entry name" value="Papain-like_cys_pep_sf"/>
</dbReference>
<organism evidence="8 9">
    <name type="scientific">Rhodococcus parequi</name>
    <dbReference type="NCBI Taxonomy" id="3137122"/>
    <lineage>
        <taxon>Bacteria</taxon>
        <taxon>Bacillati</taxon>
        <taxon>Actinomycetota</taxon>
        <taxon>Actinomycetes</taxon>
        <taxon>Mycobacteriales</taxon>
        <taxon>Nocardiaceae</taxon>
        <taxon>Rhodococcus</taxon>
    </lineage>
</organism>
<evidence type="ECO:0000256" key="6">
    <source>
        <dbReference type="SAM" id="SignalP"/>
    </source>
</evidence>
<protein>
    <submittedName>
        <fullName evidence="8">Bifunctional lytic transglycosylase/C40 family peptidase</fullName>
    </submittedName>
</protein>
<keyword evidence="3" id="KW-0378">Hydrolase</keyword>
<comment type="caution">
    <text evidence="8">The sequence shown here is derived from an EMBL/GenBank/DDBJ whole genome shotgun (WGS) entry which is preliminary data.</text>
</comment>
<dbReference type="InterPro" id="IPR031304">
    <property type="entry name" value="SLT_2"/>
</dbReference>
<evidence type="ECO:0000256" key="2">
    <source>
        <dbReference type="ARBA" id="ARBA00022670"/>
    </source>
</evidence>
<dbReference type="Proteomes" id="UP001629745">
    <property type="component" value="Unassembled WGS sequence"/>
</dbReference>
<dbReference type="SUPFAM" id="SSF53955">
    <property type="entry name" value="Lysozyme-like"/>
    <property type="match status" value="1"/>
</dbReference>
<accession>A0ABW9FDD0</accession>